<dbReference type="RefSeq" id="WP_182169104.1">
    <property type="nucleotide sequence ID" value="NZ_JACFXU010000013.1"/>
</dbReference>
<comment type="caution">
    <text evidence="1">The sequence shown here is derived from an EMBL/GenBank/DDBJ whole genome shotgun (WGS) entry which is preliminary data.</text>
</comment>
<sequence>MNILFVTWDGPQSSYLEGLFLPIFKKLNEVGFHFHVLQFTWADKTIISTRKKASLEAGCSYESISILRKPVALGSLFTAITGCRHIRKAILKNNIDMVLPRSNLPALSTLLALRGLKTKFVFDSDGLALDERVDFAGLSPSGPIYRLLRDIEAQAVRRADTVLVRSTKAADILLARAGAGTSQEKFYAVTNGRDMSLFNPGTQDTRASTRESLGIEINVPLLVYAGSIGPQYCVTAMLHLFELVLEKQPTAHFLILTGSPEIIHQELENWSHLIESITIKSFAANEVPAYLACADLGLAFRKTSFSMQGVAPIKLGEYLLCGLPLVATNGIGDTDSIDKKAGFLLEFLDEHELRSVANWFVDQVLPYRASLREHCREIGEANFSLQASADSYHRALSHISMD</sequence>
<gene>
    <name evidence="1" type="ORF">H2508_04120</name>
</gene>
<dbReference type="Gene3D" id="3.40.50.2000">
    <property type="entry name" value="Glycogen Phosphorylase B"/>
    <property type="match status" value="2"/>
</dbReference>
<dbReference type="EMBL" id="JACFXU010000013">
    <property type="protein sequence ID" value="MBA6412290.1"/>
    <property type="molecule type" value="Genomic_DNA"/>
</dbReference>
<dbReference type="GO" id="GO:0016740">
    <property type="term" value="F:transferase activity"/>
    <property type="evidence" value="ECO:0007669"/>
    <property type="project" value="UniProtKB-KW"/>
</dbReference>
<evidence type="ECO:0000313" key="2">
    <source>
        <dbReference type="Proteomes" id="UP000539350"/>
    </source>
</evidence>
<name>A0A7W2TUN6_9GAMM</name>
<dbReference type="Pfam" id="PF13692">
    <property type="entry name" value="Glyco_trans_1_4"/>
    <property type="match status" value="1"/>
</dbReference>
<evidence type="ECO:0000313" key="1">
    <source>
        <dbReference type="EMBL" id="MBA6412290.1"/>
    </source>
</evidence>
<keyword evidence="1" id="KW-0808">Transferase</keyword>
<dbReference type="Proteomes" id="UP000539350">
    <property type="component" value="Unassembled WGS sequence"/>
</dbReference>
<dbReference type="PANTHER" id="PTHR12526:SF630">
    <property type="entry name" value="GLYCOSYLTRANSFERASE"/>
    <property type="match status" value="1"/>
</dbReference>
<accession>A0A7W2TUN6</accession>
<organism evidence="1 2">
    <name type="scientific">Sediminihaliea albiluteola</name>
    <dbReference type="NCBI Taxonomy" id="2758564"/>
    <lineage>
        <taxon>Bacteria</taxon>
        <taxon>Pseudomonadati</taxon>
        <taxon>Pseudomonadota</taxon>
        <taxon>Gammaproteobacteria</taxon>
        <taxon>Cellvibrionales</taxon>
        <taxon>Halieaceae</taxon>
        <taxon>Sediminihaliea</taxon>
    </lineage>
</organism>
<dbReference type="PANTHER" id="PTHR12526">
    <property type="entry name" value="GLYCOSYLTRANSFERASE"/>
    <property type="match status" value="1"/>
</dbReference>
<protein>
    <submittedName>
        <fullName evidence="1">Glycosyltransferase</fullName>
    </submittedName>
</protein>
<reference evidence="1 2" key="1">
    <citation type="submission" date="2020-07" db="EMBL/GenBank/DDBJ databases">
        <title>Halieaceae bacterium, F7430, whole genome shotgun sequencing project.</title>
        <authorList>
            <person name="Jiang S."/>
            <person name="Liu Z.W."/>
            <person name="Du Z.J."/>
        </authorList>
    </citation>
    <scope>NUCLEOTIDE SEQUENCE [LARGE SCALE GENOMIC DNA]</scope>
    <source>
        <strain evidence="1 2">F7430</strain>
    </source>
</reference>
<dbReference type="SUPFAM" id="SSF53756">
    <property type="entry name" value="UDP-Glycosyltransferase/glycogen phosphorylase"/>
    <property type="match status" value="1"/>
</dbReference>
<keyword evidence="2" id="KW-1185">Reference proteome</keyword>
<proteinExistence type="predicted"/>
<dbReference type="AlphaFoldDB" id="A0A7W2TUN6"/>